<name>A0A3N2PZ30_SODAK</name>
<comment type="function">
    <text evidence="3">Required for mitochondrial cytochrome c oxidase (COX) assembly and respiration.</text>
</comment>
<dbReference type="OrthoDB" id="532630at2759"/>
<dbReference type="STRING" id="1314773.A0A3N2PZ30"/>
<dbReference type="Pfam" id="PF08583">
    <property type="entry name" value="Cmc1"/>
    <property type="match status" value="1"/>
</dbReference>
<evidence type="ECO:0000256" key="2">
    <source>
        <dbReference type="ARBA" id="ARBA00023157"/>
    </source>
</evidence>
<dbReference type="InterPro" id="IPR013892">
    <property type="entry name" value="Cyt_c_biogenesis_Cmc1-like"/>
</dbReference>
<keyword evidence="3" id="KW-0999">Mitochondrion inner membrane</keyword>
<dbReference type="Proteomes" id="UP000272025">
    <property type="component" value="Unassembled WGS sequence"/>
</dbReference>
<evidence type="ECO:0000256" key="1">
    <source>
        <dbReference type="ARBA" id="ARBA00007347"/>
    </source>
</evidence>
<dbReference type="RefSeq" id="XP_028467587.1">
    <property type="nucleotide sequence ID" value="XM_028614928.1"/>
</dbReference>
<proteinExistence type="inferred from homology"/>
<keyword evidence="2" id="KW-1015">Disulfide bond</keyword>
<feature type="coiled-coil region" evidence="4">
    <location>
        <begin position="52"/>
        <end position="79"/>
    </location>
</feature>
<dbReference type="GeneID" id="39583405"/>
<accession>A0A3N2PZ30</accession>
<organism evidence="5 6">
    <name type="scientific">Sodiomyces alkalinus (strain CBS 110278 / VKM F-3762 / F11)</name>
    <name type="common">Alkaliphilic filamentous fungus</name>
    <dbReference type="NCBI Taxonomy" id="1314773"/>
    <lineage>
        <taxon>Eukaryota</taxon>
        <taxon>Fungi</taxon>
        <taxon>Dikarya</taxon>
        <taxon>Ascomycota</taxon>
        <taxon>Pezizomycotina</taxon>
        <taxon>Sordariomycetes</taxon>
        <taxon>Hypocreomycetidae</taxon>
        <taxon>Glomerellales</taxon>
        <taxon>Plectosphaerellaceae</taxon>
        <taxon>Sodiomyces</taxon>
    </lineage>
</organism>
<dbReference type="EMBL" id="ML119053">
    <property type="protein sequence ID" value="ROT39781.1"/>
    <property type="molecule type" value="Genomic_DNA"/>
</dbReference>
<keyword evidence="3" id="KW-0143">Chaperone</keyword>
<keyword evidence="3" id="KW-0496">Mitochondrion</keyword>
<protein>
    <recommendedName>
        <fullName evidence="3">COX assembly mitochondrial protein</fullName>
    </recommendedName>
</protein>
<evidence type="ECO:0000313" key="5">
    <source>
        <dbReference type="EMBL" id="ROT39781.1"/>
    </source>
</evidence>
<evidence type="ECO:0000256" key="4">
    <source>
        <dbReference type="SAM" id="Coils"/>
    </source>
</evidence>
<reference evidence="5 6" key="1">
    <citation type="journal article" date="2018" name="Mol. Ecol.">
        <title>The obligate alkalophilic soda-lake fungus Sodiomyces alkalinus has shifted to a protein diet.</title>
        <authorList>
            <person name="Grum-Grzhimaylo A.A."/>
            <person name="Falkoski D.L."/>
            <person name="van den Heuvel J."/>
            <person name="Valero-Jimenez C.A."/>
            <person name="Min B."/>
            <person name="Choi I.G."/>
            <person name="Lipzen A."/>
            <person name="Daum C.G."/>
            <person name="Aanen D.K."/>
            <person name="Tsang A."/>
            <person name="Henrissat B."/>
            <person name="Bilanenko E.N."/>
            <person name="de Vries R.P."/>
            <person name="van Kan J.A.L."/>
            <person name="Grigoriev I.V."/>
            <person name="Debets A.J.M."/>
        </authorList>
    </citation>
    <scope>NUCLEOTIDE SEQUENCE [LARGE SCALE GENOMIC DNA]</scope>
    <source>
        <strain evidence="5 6">F11</strain>
    </source>
</reference>
<comment type="similarity">
    <text evidence="1 3">Belongs to the CMC family.</text>
</comment>
<keyword evidence="3" id="KW-0472">Membrane</keyword>
<evidence type="ECO:0000313" key="6">
    <source>
        <dbReference type="Proteomes" id="UP000272025"/>
    </source>
</evidence>
<keyword evidence="6" id="KW-1185">Reference proteome</keyword>
<dbReference type="GO" id="GO:0005743">
    <property type="term" value="C:mitochondrial inner membrane"/>
    <property type="evidence" value="ECO:0007669"/>
    <property type="project" value="UniProtKB-SubCell"/>
</dbReference>
<comment type="subcellular location">
    <subcellularLocation>
        <location evidence="3">Mitochondrion inner membrane</location>
    </subcellularLocation>
</comment>
<gene>
    <name evidence="5" type="ORF">SODALDRAFT_377704</name>
</gene>
<sequence>MHPHLHTEENIECAEVMNALEECHARGFLYKSLGNCNDAKRKVSDCLYAARMKRLDNNRAAARTKKEEYQRRVDELHKSLSLDNYEYHYGTVAFLHDMRSGMGFHSMARPRFGIIVTRRGVYGLGSSRWENARHNGHPW</sequence>
<evidence type="ECO:0000256" key="3">
    <source>
        <dbReference type="RuleBase" id="RU364104"/>
    </source>
</evidence>
<dbReference type="AlphaFoldDB" id="A0A3N2PZ30"/>
<keyword evidence="4" id="KW-0175">Coiled coil</keyword>